<keyword evidence="2" id="KW-0812">Transmembrane</keyword>
<accession>A0A142V7T3</accession>
<dbReference type="RefSeq" id="WP_034376957.1">
    <property type="nucleotide sequence ID" value="NZ_AP024514.1"/>
</dbReference>
<evidence type="ECO:0000256" key="1">
    <source>
        <dbReference type="SAM" id="Coils"/>
    </source>
</evidence>
<name>A0A142V7T3_9CHLR</name>
<feature type="transmembrane region" description="Helical" evidence="2">
    <location>
        <begin position="18"/>
        <end position="34"/>
    </location>
</feature>
<keyword evidence="1" id="KW-0175">Coiled coil</keyword>
<feature type="transmembrane region" description="Helical" evidence="2">
    <location>
        <begin position="41"/>
        <end position="62"/>
    </location>
</feature>
<evidence type="ECO:0000256" key="2">
    <source>
        <dbReference type="SAM" id="Phobius"/>
    </source>
</evidence>
<proteinExistence type="predicted"/>
<evidence type="ECO:0000313" key="4">
    <source>
        <dbReference type="Proteomes" id="UP000076394"/>
    </source>
</evidence>
<sequence>MKIKAFIKGATTPSTSRWGIFTSLLATAALFFAISDIDINICVITGIVFTIMAIALMFYWIITGSRDITATKYDISNLERKIDELDDKIIKLLREIAISEQNKLHK</sequence>
<dbReference type="Proteomes" id="UP000076394">
    <property type="component" value="Chromosome"/>
</dbReference>
<dbReference type="PATRIC" id="fig|61435.8.peg.20"/>
<keyword evidence="2" id="KW-0472">Membrane</keyword>
<dbReference type="EMBL" id="CP011127">
    <property type="protein sequence ID" value="AMU85852.1"/>
    <property type="molecule type" value="Genomic_DNA"/>
</dbReference>
<organism evidence="3 4">
    <name type="scientific">Dehalococcoides mccartyi</name>
    <dbReference type="NCBI Taxonomy" id="61435"/>
    <lineage>
        <taxon>Bacteria</taxon>
        <taxon>Bacillati</taxon>
        <taxon>Chloroflexota</taxon>
        <taxon>Dehalococcoidia</taxon>
        <taxon>Dehalococcoidales</taxon>
        <taxon>Dehalococcoidaceae</taxon>
        <taxon>Dehalococcoides</taxon>
    </lineage>
</organism>
<gene>
    <name evidence="3" type="ORF">Dm11a5_0020</name>
</gene>
<evidence type="ECO:0000313" key="3">
    <source>
        <dbReference type="EMBL" id="AMU85852.1"/>
    </source>
</evidence>
<keyword evidence="2" id="KW-1133">Transmembrane helix</keyword>
<protein>
    <submittedName>
        <fullName evidence="3">Uncharacterized protein</fullName>
    </submittedName>
</protein>
<reference evidence="3 4" key="1">
    <citation type="submission" date="2015-03" db="EMBL/GenBank/DDBJ databases">
        <title>Genomic characterization of Dehalococcoides mccartyi strain 11a5, an unusal plasmid-containing chloroethene dechlorinator.</title>
        <authorList>
            <person name="Zhao S."/>
            <person name="Ding C."/>
            <person name="He J."/>
        </authorList>
    </citation>
    <scope>NUCLEOTIDE SEQUENCE [LARGE SCALE GENOMIC DNA]</scope>
    <source>
        <strain evidence="3 4">11a5</strain>
    </source>
</reference>
<dbReference type="AlphaFoldDB" id="A0A142V7T3"/>
<feature type="coiled-coil region" evidence="1">
    <location>
        <begin position="68"/>
        <end position="102"/>
    </location>
</feature>